<sequence>CAIHPVSKFGGILSGYISRFALELYSFKLGLCTYGFAQHSQYGRTYSYWPIILTLYNLLLEICTKSKYMLLTMVIHDPSNPKCLVDLYLEPLIEELLQLWHMGVRMHHEPDIHDVCDLDIGSKRSTRLWDDVQMEYYGYYGVSNLYG</sequence>
<comment type="caution">
    <text evidence="1">The sequence shown here is derived from an EMBL/GenBank/DDBJ whole genome shotgun (WGS) entry which is preliminary data.</text>
</comment>
<dbReference type="Pfam" id="PF02992">
    <property type="entry name" value="Transposase_21"/>
    <property type="match status" value="1"/>
</dbReference>
<feature type="non-terminal residue" evidence="1">
    <location>
        <position position="1"/>
    </location>
</feature>
<dbReference type="AlphaFoldDB" id="A0AAW2REB3"/>
<accession>A0AAW2REB3</accession>
<proteinExistence type="predicted"/>
<organism evidence="1">
    <name type="scientific">Sesamum radiatum</name>
    <name type="common">Black benniseed</name>
    <dbReference type="NCBI Taxonomy" id="300843"/>
    <lineage>
        <taxon>Eukaryota</taxon>
        <taxon>Viridiplantae</taxon>
        <taxon>Streptophyta</taxon>
        <taxon>Embryophyta</taxon>
        <taxon>Tracheophyta</taxon>
        <taxon>Spermatophyta</taxon>
        <taxon>Magnoliopsida</taxon>
        <taxon>eudicotyledons</taxon>
        <taxon>Gunneridae</taxon>
        <taxon>Pentapetalae</taxon>
        <taxon>asterids</taxon>
        <taxon>lamiids</taxon>
        <taxon>Lamiales</taxon>
        <taxon>Pedaliaceae</taxon>
        <taxon>Sesamum</taxon>
    </lineage>
</organism>
<reference evidence="1" key="1">
    <citation type="submission" date="2020-06" db="EMBL/GenBank/DDBJ databases">
        <authorList>
            <person name="Li T."/>
            <person name="Hu X."/>
            <person name="Zhang T."/>
            <person name="Song X."/>
            <person name="Zhang H."/>
            <person name="Dai N."/>
            <person name="Sheng W."/>
            <person name="Hou X."/>
            <person name="Wei L."/>
        </authorList>
    </citation>
    <scope>NUCLEOTIDE SEQUENCE</scope>
    <source>
        <strain evidence="1">G02</strain>
        <tissue evidence="1">Leaf</tissue>
    </source>
</reference>
<reference evidence="1" key="2">
    <citation type="journal article" date="2024" name="Plant">
        <title>Genomic evolution and insights into agronomic trait innovations of Sesamum species.</title>
        <authorList>
            <person name="Miao H."/>
            <person name="Wang L."/>
            <person name="Qu L."/>
            <person name="Liu H."/>
            <person name="Sun Y."/>
            <person name="Le M."/>
            <person name="Wang Q."/>
            <person name="Wei S."/>
            <person name="Zheng Y."/>
            <person name="Lin W."/>
            <person name="Duan Y."/>
            <person name="Cao H."/>
            <person name="Xiong S."/>
            <person name="Wang X."/>
            <person name="Wei L."/>
            <person name="Li C."/>
            <person name="Ma Q."/>
            <person name="Ju M."/>
            <person name="Zhao R."/>
            <person name="Li G."/>
            <person name="Mu C."/>
            <person name="Tian Q."/>
            <person name="Mei H."/>
            <person name="Zhang T."/>
            <person name="Gao T."/>
            <person name="Zhang H."/>
        </authorList>
    </citation>
    <scope>NUCLEOTIDE SEQUENCE</scope>
    <source>
        <strain evidence="1">G02</strain>
    </source>
</reference>
<dbReference type="EMBL" id="JACGWJ010000013">
    <property type="protein sequence ID" value="KAL0378547.1"/>
    <property type="molecule type" value="Genomic_DNA"/>
</dbReference>
<evidence type="ECO:0000313" key="1">
    <source>
        <dbReference type="EMBL" id="KAL0378547.1"/>
    </source>
</evidence>
<name>A0AAW2REB3_SESRA</name>
<dbReference type="InterPro" id="IPR004242">
    <property type="entry name" value="Transposase_21"/>
</dbReference>
<protein>
    <submittedName>
        <fullName evidence="1">Uncharacterized protein</fullName>
    </submittedName>
</protein>
<gene>
    <name evidence="1" type="ORF">Sradi_3160200</name>
</gene>